<feature type="non-terminal residue" evidence="1">
    <location>
        <position position="1"/>
    </location>
</feature>
<reference evidence="1" key="1">
    <citation type="submission" date="2023-07" db="EMBL/GenBank/DDBJ databases">
        <title>Chromosome-level genome assembly of Artemia franciscana.</title>
        <authorList>
            <person name="Jo E."/>
        </authorList>
    </citation>
    <scope>NUCLEOTIDE SEQUENCE</scope>
    <source>
        <tissue evidence="1">Whole body</tissue>
    </source>
</reference>
<comment type="caution">
    <text evidence="1">The sequence shown here is derived from an EMBL/GenBank/DDBJ whole genome shotgun (WGS) entry which is preliminary data.</text>
</comment>
<name>A0AA88I0Q4_ARTSF</name>
<evidence type="ECO:0000313" key="2">
    <source>
        <dbReference type="Proteomes" id="UP001187531"/>
    </source>
</evidence>
<proteinExistence type="predicted"/>
<protein>
    <submittedName>
        <fullName evidence="1">Uncharacterized protein</fullName>
    </submittedName>
</protein>
<keyword evidence="2" id="KW-1185">Reference proteome</keyword>
<dbReference type="Proteomes" id="UP001187531">
    <property type="component" value="Unassembled WGS sequence"/>
</dbReference>
<dbReference type="EMBL" id="JAVRJZ010000008">
    <property type="protein sequence ID" value="KAK2719164.1"/>
    <property type="molecule type" value="Genomic_DNA"/>
</dbReference>
<gene>
    <name evidence="1" type="ORF">QYM36_004860</name>
</gene>
<organism evidence="1 2">
    <name type="scientific">Artemia franciscana</name>
    <name type="common">Brine shrimp</name>
    <name type="synonym">Artemia sanfranciscana</name>
    <dbReference type="NCBI Taxonomy" id="6661"/>
    <lineage>
        <taxon>Eukaryota</taxon>
        <taxon>Metazoa</taxon>
        <taxon>Ecdysozoa</taxon>
        <taxon>Arthropoda</taxon>
        <taxon>Crustacea</taxon>
        <taxon>Branchiopoda</taxon>
        <taxon>Anostraca</taxon>
        <taxon>Artemiidae</taxon>
        <taxon>Artemia</taxon>
    </lineage>
</organism>
<evidence type="ECO:0000313" key="1">
    <source>
        <dbReference type="EMBL" id="KAK2719164.1"/>
    </source>
</evidence>
<sequence>TKKRPAVEKQLQSTLICIMQRYPKLFEDDGNFFLRSKGNHLLMKQKEFDSSMCKNSLIINIDLERSRKWIAGQQHARQ</sequence>
<accession>A0AA88I0Q4</accession>
<dbReference type="AlphaFoldDB" id="A0AA88I0Q4"/>